<evidence type="ECO:0000313" key="1">
    <source>
        <dbReference type="EMBL" id="MCL6730064.1"/>
    </source>
</evidence>
<dbReference type="RefSeq" id="WP_249831521.1">
    <property type="nucleotide sequence ID" value="NZ_JAMGBE010000002.1"/>
</dbReference>
<name>A0ABT0S2G5_9SPHN</name>
<dbReference type="Proteomes" id="UP001165342">
    <property type="component" value="Unassembled WGS sequence"/>
</dbReference>
<comment type="caution">
    <text evidence="1">The sequence shown here is derived from an EMBL/GenBank/DDBJ whole genome shotgun (WGS) entry which is preliminary data.</text>
</comment>
<gene>
    <name evidence="1" type="ORF">LZ538_08355</name>
</gene>
<evidence type="ECO:0000313" key="2">
    <source>
        <dbReference type="Proteomes" id="UP001165342"/>
    </source>
</evidence>
<organism evidence="1 2">
    <name type="scientific">Sphingomonas hankyongi</name>
    <dbReference type="NCBI Taxonomy" id="2908209"/>
    <lineage>
        <taxon>Bacteria</taxon>
        <taxon>Pseudomonadati</taxon>
        <taxon>Pseudomonadota</taxon>
        <taxon>Alphaproteobacteria</taxon>
        <taxon>Sphingomonadales</taxon>
        <taxon>Sphingomonadaceae</taxon>
        <taxon>Sphingomonas</taxon>
    </lineage>
</organism>
<evidence type="ECO:0008006" key="3">
    <source>
        <dbReference type="Google" id="ProtNLM"/>
    </source>
</evidence>
<sequence length="91" mass="9302">MRAALLLLIVAVVVIVIAVASGFVNINQMRGAQAPQVSASANGVTATGGQAPAFEVETGSIKVGTKDARVKLPSVEVSRPEQNEVATNNAM</sequence>
<protein>
    <recommendedName>
        <fullName evidence="3">Efflux transporter periplasmic adaptor subunit</fullName>
    </recommendedName>
</protein>
<reference evidence="1" key="1">
    <citation type="submission" date="2022-05" db="EMBL/GenBank/DDBJ databases">
        <authorList>
            <person name="Jo J.-H."/>
            <person name="Im W.-T."/>
        </authorList>
    </citation>
    <scope>NUCLEOTIDE SEQUENCE</scope>
    <source>
        <strain evidence="1">SE220</strain>
    </source>
</reference>
<proteinExistence type="predicted"/>
<keyword evidence="2" id="KW-1185">Reference proteome</keyword>
<accession>A0ABT0S2G5</accession>
<dbReference type="EMBL" id="JAMGBE010000002">
    <property type="protein sequence ID" value="MCL6730064.1"/>
    <property type="molecule type" value="Genomic_DNA"/>
</dbReference>